<reference evidence="2 3" key="1">
    <citation type="journal article" date="2020" name="Phytopathology">
        <title>Genome Sequence Resources of Colletotrichum truncatum, C. plurivorum, C. musicola, and C. sojae: Four Species Pathogenic to Soybean (Glycine max).</title>
        <authorList>
            <person name="Rogerio F."/>
            <person name="Boufleur T.R."/>
            <person name="Ciampi-Guillardi M."/>
            <person name="Sukno S.A."/>
            <person name="Thon M.R."/>
            <person name="Massola Junior N.S."/>
            <person name="Baroncelli R."/>
        </authorList>
    </citation>
    <scope>NUCLEOTIDE SEQUENCE [LARGE SCALE GENOMIC DNA]</scope>
    <source>
        <strain evidence="2 3">LFN0009</strain>
    </source>
</reference>
<accession>A0A8H6INT7</accession>
<dbReference type="EMBL" id="WIGN01000592">
    <property type="protein sequence ID" value="KAF6787610.1"/>
    <property type="molecule type" value="Genomic_DNA"/>
</dbReference>
<proteinExistence type="predicted"/>
<comment type="caution">
    <text evidence="2">The sequence shown here is derived from an EMBL/GenBank/DDBJ whole genome shotgun (WGS) entry which is preliminary data.</text>
</comment>
<feature type="chain" id="PRO_5034520022" evidence="1">
    <location>
        <begin position="18"/>
        <end position="132"/>
    </location>
</feature>
<evidence type="ECO:0000313" key="3">
    <source>
        <dbReference type="Proteomes" id="UP000652219"/>
    </source>
</evidence>
<dbReference type="AlphaFoldDB" id="A0A8H6INT7"/>
<sequence>MHASSVIVLFFGALASAQTLQGFPSSISCKQDAGGSAEVTKAEMQAAIVGPKGNLEDNSAANVASGKCSRLSGVPLYTVGAAGKANIGFAYDKAKDTYHYCFAQGAVDETIGYPSQCEETGVVARLRRAFRA</sequence>
<gene>
    <name evidence="2" type="ORF">CSOJ01_15190</name>
</gene>
<name>A0A8H6INT7_9PEZI</name>
<dbReference type="Proteomes" id="UP000652219">
    <property type="component" value="Unassembled WGS sequence"/>
</dbReference>
<keyword evidence="1" id="KW-0732">Signal</keyword>
<feature type="signal peptide" evidence="1">
    <location>
        <begin position="1"/>
        <end position="17"/>
    </location>
</feature>
<protein>
    <submittedName>
        <fullName evidence="2">Uncharacterized protein</fullName>
    </submittedName>
</protein>
<evidence type="ECO:0000313" key="2">
    <source>
        <dbReference type="EMBL" id="KAF6787610.1"/>
    </source>
</evidence>
<evidence type="ECO:0000256" key="1">
    <source>
        <dbReference type="SAM" id="SignalP"/>
    </source>
</evidence>
<keyword evidence="3" id="KW-1185">Reference proteome</keyword>
<organism evidence="2 3">
    <name type="scientific">Colletotrichum sojae</name>
    <dbReference type="NCBI Taxonomy" id="2175907"/>
    <lineage>
        <taxon>Eukaryota</taxon>
        <taxon>Fungi</taxon>
        <taxon>Dikarya</taxon>
        <taxon>Ascomycota</taxon>
        <taxon>Pezizomycotina</taxon>
        <taxon>Sordariomycetes</taxon>
        <taxon>Hypocreomycetidae</taxon>
        <taxon>Glomerellales</taxon>
        <taxon>Glomerellaceae</taxon>
        <taxon>Colletotrichum</taxon>
        <taxon>Colletotrichum orchidearum species complex</taxon>
    </lineage>
</organism>